<evidence type="ECO:0000313" key="9">
    <source>
        <dbReference type="EMBL" id="KAK6185140.1"/>
    </source>
</evidence>
<dbReference type="PROSITE" id="PS00108">
    <property type="entry name" value="PROTEIN_KINASE_ST"/>
    <property type="match status" value="1"/>
</dbReference>
<evidence type="ECO:0000256" key="4">
    <source>
        <dbReference type="ARBA" id="ARBA00022840"/>
    </source>
</evidence>
<evidence type="ECO:0000313" key="10">
    <source>
        <dbReference type="Proteomes" id="UP001347796"/>
    </source>
</evidence>
<evidence type="ECO:0000256" key="2">
    <source>
        <dbReference type="ARBA" id="ARBA00022741"/>
    </source>
</evidence>
<dbReference type="AlphaFoldDB" id="A0AAN8JXX7"/>
<dbReference type="Gene3D" id="1.10.510.10">
    <property type="entry name" value="Transferase(Phosphotransferase) domain 1"/>
    <property type="match status" value="1"/>
</dbReference>
<comment type="similarity">
    <text evidence="5">Belongs to the protein kinase superfamily. Ser/Thr protein kinase family. GCN2 subfamily.</text>
</comment>
<evidence type="ECO:0000259" key="8">
    <source>
        <dbReference type="PROSITE" id="PS50011"/>
    </source>
</evidence>
<dbReference type="GO" id="GO:0005737">
    <property type="term" value="C:cytoplasm"/>
    <property type="evidence" value="ECO:0007669"/>
    <property type="project" value="TreeGrafter"/>
</dbReference>
<accession>A0AAN8JXX7</accession>
<dbReference type="SMART" id="SM00220">
    <property type="entry name" value="S_TKc"/>
    <property type="match status" value="1"/>
</dbReference>
<dbReference type="InterPro" id="IPR011009">
    <property type="entry name" value="Kinase-like_dom_sf"/>
</dbReference>
<evidence type="ECO:0000256" key="5">
    <source>
        <dbReference type="ARBA" id="ARBA00037982"/>
    </source>
</evidence>
<dbReference type="GO" id="GO:0004674">
    <property type="term" value="F:protein serine/threonine kinase activity"/>
    <property type="evidence" value="ECO:0007669"/>
    <property type="project" value="UniProtKB-KW"/>
</dbReference>
<proteinExistence type="inferred from homology"/>
<dbReference type="InterPro" id="IPR000719">
    <property type="entry name" value="Prot_kinase_dom"/>
</dbReference>
<keyword evidence="1" id="KW-0808">Transferase</keyword>
<dbReference type="EMBL" id="JAZGQO010000006">
    <property type="protein sequence ID" value="KAK6185140.1"/>
    <property type="molecule type" value="Genomic_DNA"/>
</dbReference>
<dbReference type="Proteomes" id="UP001347796">
    <property type="component" value="Unassembled WGS sequence"/>
</dbReference>
<evidence type="ECO:0000256" key="3">
    <source>
        <dbReference type="ARBA" id="ARBA00022777"/>
    </source>
</evidence>
<dbReference type="InterPro" id="IPR017441">
    <property type="entry name" value="Protein_kinase_ATP_BS"/>
</dbReference>
<gene>
    <name evidence="9" type="ORF">SNE40_007436</name>
</gene>
<dbReference type="PROSITE" id="PS50011">
    <property type="entry name" value="PROTEIN_KINASE_DOM"/>
    <property type="match status" value="1"/>
</dbReference>
<name>A0AAN8JXX7_PATCE</name>
<evidence type="ECO:0000256" key="6">
    <source>
        <dbReference type="PROSITE-ProRule" id="PRU10141"/>
    </source>
</evidence>
<dbReference type="PROSITE" id="PS00107">
    <property type="entry name" value="PROTEIN_KINASE_ATP"/>
    <property type="match status" value="1"/>
</dbReference>
<dbReference type="InterPro" id="IPR050339">
    <property type="entry name" value="CC_SR_Kinase"/>
</dbReference>
<protein>
    <recommendedName>
        <fullName evidence="8">Protein kinase domain-containing protein</fullName>
    </recommendedName>
</protein>
<keyword evidence="3" id="KW-0418">Kinase</keyword>
<organism evidence="9 10">
    <name type="scientific">Patella caerulea</name>
    <name type="common">Rayed Mediterranean limpet</name>
    <dbReference type="NCBI Taxonomy" id="87958"/>
    <lineage>
        <taxon>Eukaryota</taxon>
        <taxon>Metazoa</taxon>
        <taxon>Spiralia</taxon>
        <taxon>Lophotrochozoa</taxon>
        <taxon>Mollusca</taxon>
        <taxon>Gastropoda</taxon>
        <taxon>Patellogastropoda</taxon>
        <taxon>Patelloidea</taxon>
        <taxon>Patellidae</taxon>
        <taxon>Patella</taxon>
    </lineage>
</organism>
<evidence type="ECO:0000256" key="7">
    <source>
        <dbReference type="RuleBase" id="RU000304"/>
    </source>
</evidence>
<sequence>MGNSGSTSGGYKIDCKLGAGAFGEVFKGYKNGNTYAIKKIPIHLREEQIRIEKEVASLKRLNHENVAQFVDSFVEDDSVYIVLEFCNGGDLNSYILRNEFVPCSVKLNFSKQLAKGVSYLHDNNIIHRDIKPDNIMIHGEYCVIKIADFGLSRVWEAFSYESPYYDFQYSPKGPPFYTAPEALHDNVTMKSDIFSMGCVVMAMFSETTVDWIAGKKLLAPYIGSHRKQIAHSTDCQKLDYIREFIKIPCGNPIWFPEVAETFSGFKIGGNQVEFQNLIRDMVKENWRDRPNAERAWRRARNIESGCIIL</sequence>
<dbReference type="PANTHER" id="PTHR11042">
    <property type="entry name" value="EUKARYOTIC TRANSLATION INITIATION FACTOR 2-ALPHA KINASE EIF2-ALPHA KINASE -RELATED"/>
    <property type="match status" value="1"/>
</dbReference>
<feature type="binding site" evidence="6">
    <location>
        <position position="39"/>
    </location>
    <ligand>
        <name>ATP</name>
        <dbReference type="ChEBI" id="CHEBI:30616"/>
    </ligand>
</feature>
<reference evidence="9 10" key="1">
    <citation type="submission" date="2024-01" db="EMBL/GenBank/DDBJ databases">
        <title>The genome of the rayed Mediterranean limpet Patella caerulea (Linnaeus, 1758).</title>
        <authorList>
            <person name="Anh-Thu Weber A."/>
            <person name="Halstead-Nussloch G."/>
        </authorList>
    </citation>
    <scope>NUCLEOTIDE SEQUENCE [LARGE SCALE GENOMIC DNA]</scope>
    <source>
        <strain evidence="9">AATW-2023a</strain>
        <tissue evidence="9">Whole specimen</tissue>
    </source>
</reference>
<evidence type="ECO:0000256" key="1">
    <source>
        <dbReference type="ARBA" id="ARBA00022679"/>
    </source>
</evidence>
<keyword evidence="10" id="KW-1185">Reference proteome</keyword>
<dbReference type="SUPFAM" id="SSF56112">
    <property type="entry name" value="Protein kinase-like (PK-like)"/>
    <property type="match status" value="1"/>
</dbReference>
<dbReference type="CDD" id="cd00180">
    <property type="entry name" value="PKc"/>
    <property type="match status" value="1"/>
</dbReference>
<dbReference type="GO" id="GO:0005524">
    <property type="term" value="F:ATP binding"/>
    <property type="evidence" value="ECO:0007669"/>
    <property type="project" value="UniProtKB-UniRule"/>
</dbReference>
<keyword evidence="7" id="KW-0723">Serine/threonine-protein kinase</keyword>
<keyword evidence="4 6" id="KW-0067">ATP-binding</keyword>
<dbReference type="GO" id="GO:0005634">
    <property type="term" value="C:nucleus"/>
    <property type="evidence" value="ECO:0007669"/>
    <property type="project" value="TreeGrafter"/>
</dbReference>
<comment type="caution">
    <text evidence="9">The sequence shown here is derived from an EMBL/GenBank/DDBJ whole genome shotgun (WGS) entry which is preliminary data.</text>
</comment>
<dbReference type="InterPro" id="IPR008271">
    <property type="entry name" value="Ser/Thr_kinase_AS"/>
</dbReference>
<dbReference type="Pfam" id="PF00069">
    <property type="entry name" value="Pkinase"/>
    <property type="match status" value="1"/>
</dbReference>
<keyword evidence="2 6" id="KW-0547">Nucleotide-binding</keyword>
<feature type="domain" description="Protein kinase" evidence="8">
    <location>
        <begin position="11"/>
        <end position="302"/>
    </location>
</feature>